<dbReference type="PROSITE" id="PS00675">
    <property type="entry name" value="SIGMA54_INTERACT_1"/>
    <property type="match status" value="1"/>
</dbReference>
<dbReference type="Gene3D" id="3.40.50.300">
    <property type="entry name" value="P-loop containing nucleotide triphosphate hydrolases"/>
    <property type="match status" value="1"/>
</dbReference>
<dbReference type="InterPro" id="IPR002197">
    <property type="entry name" value="HTH_Fis"/>
</dbReference>
<dbReference type="Gene3D" id="1.25.40.10">
    <property type="entry name" value="Tetratricopeptide repeat domain"/>
    <property type="match status" value="1"/>
</dbReference>
<dbReference type="GO" id="GO:0043565">
    <property type="term" value="F:sequence-specific DNA binding"/>
    <property type="evidence" value="ECO:0007669"/>
    <property type="project" value="InterPro"/>
</dbReference>
<dbReference type="PROSITE" id="PS00688">
    <property type="entry name" value="SIGMA54_INTERACT_3"/>
    <property type="match status" value="1"/>
</dbReference>
<keyword evidence="5" id="KW-0804">Transcription</keyword>
<dbReference type="InterPro" id="IPR003593">
    <property type="entry name" value="AAA+_ATPase"/>
</dbReference>
<comment type="caution">
    <text evidence="7">The sequence shown here is derived from an EMBL/GenBank/DDBJ whole genome shotgun (WGS) entry which is preliminary data.</text>
</comment>
<dbReference type="InterPro" id="IPR058031">
    <property type="entry name" value="AAA_lid_NorR"/>
</dbReference>
<dbReference type="SUPFAM" id="SSF52540">
    <property type="entry name" value="P-loop containing nucleoside triphosphate hydrolases"/>
    <property type="match status" value="1"/>
</dbReference>
<dbReference type="InterPro" id="IPR025943">
    <property type="entry name" value="Sigma_54_int_dom_ATP-bd_2"/>
</dbReference>
<dbReference type="InterPro" id="IPR002078">
    <property type="entry name" value="Sigma_54_int"/>
</dbReference>
<dbReference type="EMBL" id="JACRIW010000045">
    <property type="protein sequence ID" value="MBI5169190.1"/>
    <property type="molecule type" value="Genomic_DNA"/>
</dbReference>
<dbReference type="PANTHER" id="PTHR32071">
    <property type="entry name" value="TRANSCRIPTIONAL REGULATORY PROTEIN"/>
    <property type="match status" value="1"/>
</dbReference>
<dbReference type="SMART" id="SM00382">
    <property type="entry name" value="AAA"/>
    <property type="match status" value="1"/>
</dbReference>
<accession>A0A933SDB5</accession>
<organism evidence="7 8">
    <name type="scientific">Eiseniibacteriota bacterium</name>
    <dbReference type="NCBI Taxonomy" id="2212470"/>
    <lineage>
        <taxon>Bacteria</taxon>
        <taxon>Candidatus Eiseniibacteriota</taxon>
    </lineage>
</organism>
<evidence type="ECO:0000256" key="2">
    <source>
        <dbReference type="ARBA" id="ARBA00022840"/>
    </source>
</evidence>
<keyword evidence="1" id="KW-0547">Nucleotide-binding</keyword>
<dbReference type="PRINTS" id="PR01590">
    <property type="entry name" value="HTHFIS"/>
</dbReference>
<evidence type="ECO:0000256" key="5">
    <source>
        <dbReference type="ARBA" id="ARBA00023163"/>
    </source>
</evidence>
<dbReference type="InterPro" id="IPR027417">
    <property type="entry name" value="P-loop_NTPase"/>
</dbReference>
<reference evidence="7" key="1">
    <citation type="submission" date="2020-07" db="EMBL/GenBank/DDBJ databases">
        <title>Huge and variable diversity of episymbiotic CPR bacteria and DPANN archaea in groundwater ecosystems.</title>
        <authorList>
            <person name="He C.Y."/>
            <person name="Keren R."/>
            <person name="Whittaker M."/>
            <person name="Farag I.F."/>
            <person name="Doudna J."/>
            <person name="Cate J.H.D."/>
            <person name="Banfield J.F."/>
        </authorList>
    </citation>
    <scope>NUCLEOTIDE SEQUENCE</scope>
    <source>
        <strain evidence="7">NC_groundwater_1813_Pr3_B-0.1um_71_17</strain>
    </source>
</reference>
<dbReference type="PROSITE" id="PS00676">
    <property type="entry name" value="SIGMA54_INTERACT_2"/>
    <property type="match status" value="1"/>
</dbReference>
<evidence type="ECO:0000256" key="3">
    <source>
        <dbReference type="ARBA" id="ARBA00023015"/>
    </source>
</evidence>
<gene>
    <name evidence="7" type="ORF">HZA61_06855</name>
</gene>
<dbReference type="PROSITE" id="PS50045">
    <property type="entry name" value="SIGMA54_INTERACT_4"/>
    <property type="match status" value="1"/>
</dbReference>
<dbReference type="Proteomes" id="UP000696931">
    <property type="component" value="Unassembled WGS sequence"/>
</dbReference>
<dbReference type="InterPro" id="IPR025944">
    <property type="entry name" value="Sigma_54_int_dom_CS"/>
</dbReference>
<dbReference type="Gene3D" id="1.10.10.60">
    <property type="entry name" value="Homeodomain-like"/>
    <property type="match status" value="1"/>
</dbReference>
<dbReference type="FunFam" id="3.40.50.300:FF:000006">
    <property type="entry name" value="DNA-binding transcriptional regulator NtrC"/>
    <property type="match status" value="1"/>
</dbReference>
<evidence type="ECO:0000256" key="1">
    <source>
        <dbReference type="ARBA" id="ARBA00022741"/>
    </source>
</evidence>
<evidence type="ECO:0000256" key="4">
    <source>
        <dbReference type="ARBA" id="ARBA00023125"/>
    </source>
</evidence>
<dbReference type="InterPro" id="IPR009057">
    <property type="entry name" value="Homeodomain-like_sf"/>
</dbReference>
<keyword evidence="2" id="KW-0067">ATP-binding</keyword>
<dbReference type="SUPFAM" id="SSF48452">
    <property type="entry name" value="TPR-like"/>
    <property type="match status" value="1"/>
</dbReference>
<evidence type="ECO:0000313" key="7">
    <source>
        <dbReference type="EMBL" id="MBI5169190.1"/>
    </source>
</evidence>
<dbReference type="GO" id="GO:0006355">
    <property type="term" value="P:regulation of DNA-templated transcription"/>
    <property type="evidence" value="ECO:0007669"/>
    <property type="project" value="InterPro"/>
</dbReference>
<dbReference type="SUPFAM" id="SSF46689">
    <property type="entry name" value="Homeodomain-like"/>
    <property type="match status" value="1"/>
</dbReference>
<name>A0A933SDB5_UNCEI</name>
<keyword evidence="4" id="KW-0238">DNA-binding</keyword>
<dbReference type="AlphaFoldDB" id="A0A933SDB5"/>
<evidence type="ECO:0000313" key="8">
    <source>
        <dbReference type="Proteomes" id="UP000696931"/>
    </source>
</evidence>
<protein>
    <submittedName>
        <fullName evidence="7">Sigma 54-interacting transcriptional regulator</fullName>
    </submittedName>
</protein>
<dbReference type="Pfam" id="PF02954">
    <property type="entry name" value="HTH_8"/>
    <property type="match status" value="1"/>
</dbReference>
<dbReference type="Pfam" id="PF25601">
    <property type="entry name" value="AAA_lid_14"/>
    <property type="match status" value="1"/>
</dbReference>
<dbReference type="InterPro" id="IPR025662">
    <property type="entry name" value="Sigma_54_int_dom_ATP-bd_1"/>
</dbReference>
<dbReference type="InterPro" id="IPR019734">
    <property type="entry name" value="TPR_rpt"/>
</dbReference>
<proteinExistence type="predicted"/>
<dbReference type="Pfam" id="PF13424">
    <property type="entry name" value="TPR_12"/>
    <property type="match status" value="1"/>
</dbReference>
<dbReference type="SMART" id="SM00028">
    <property type="entry name" value="TPR"/>
    <property type="match status" value="2"/>
</dbReference>
<feature type="domain" description="Sigma-54 factor interaction" evidence="6">
    <location>
        <begin position="272"/>
        <end position="499"/>
    </location>
</feature>
<dbReference type="Pfam" id="PF00158">
    <property type="entry name" value="Sigma54_activat"/>
    <property type="match status" value="1"/>
</dbReference>
<dbReference type="GO" id="GO:0005524">
    <property type="term" value="F:ATP binding"/>
    <property type="evidence" value="ECO:0007669"/>
    <property type="project" value="UniProtKB-KW"/>
</dbReference>
<dbReference type="CDD" id="cd00009">
    <property type="entry name" value="AAA"/>
    <property type="match status" value="1"/>
</dbReference>
<dbReference type="Gene3D" id="1.10.8.60">
    <property type="match status" value="1"/>
</dbReference>
<keyword evidence="3" id="KW-0805">Transcription regulation</keyword>
<sequence length="571" mass="63109">MEQGQSSGHLVNLQYAHLLRTVIQTHAGSFDGSLYDLKAVQSELEPGDSSRPALLATEYMGDVFLEQGRGDQALEQYEEVWPRALALVPRGDIVAELRRRMAECHHLAGKHAKAVEWCEGSLEHTRELGDRYEEAATYRVLAMAQAALGQHELARKAFDQGFTLYDEIETPYEWGKLWLAYGDWLAADSSGPYRNLSAAHEAYRVAIDHFEGMGAEYRLTQARARLEALDARVKNDGEEIASPRAKVRPVRRPRHSAETLRKAQWALETFGIVTRNRTMLDMLGELEAVAKSDLPVMVLGESGTGKELIAQGVHKLSGRVGRMVALNCSAIPASMLESEIFGHVKGSFTNAIADKPGLFEVADGGTIFLDEIGEMSPDLQAKLLRVLELGVVRRIGGTEDIRVRSRVVAATNRDRTAMQNGQGFRSDLYYRLAHAVYELPGLRARGDDVELLVEHFLAIFNREHGKSASLTPSARERLREYPWPGNIRQLRAVVEKMVVAAGPDGKLTPRDVPLEDAGKVPSGMMAELDAEEARRIRKALSDANGIKTAAAEILGISRTTLLGKMKRLGIE</sequence>
<dbReference type="InterPro" id="IPR011990">
    <property type="entry name" value="TPR-like_helical_dom_sf"/>
</dbReference>
<evidence type="ECO:0000259" key="6">
    <source>
        <dbReference type="PROSITE" id="PS50045"/>
    </source>
</evidence>